<proteinExistence type="predicted"/>
<keyword evidence="2" id="KW-1185">Reference proteome</keyword>
<organism evidence="1 2">
    <name type="scientific">Sphenostylis stenocarpa</name>
    <dbReference type="NCBI Taxonomy" id="92480"/>
    <lineage>
        <taxon>Eukaryota</taxon>
        <taxon>Viridiplantae</taxon>
        <taxon>Streptophyta</taxon>
        <taxon>Embryophyta</taxon>
        <taxon>Tracheophyta</taxon>
        <taxon>Spermatophyta</taxon>
        <taxon>Magnoliopsida</taxon>
        <taxon>eudicotyledons</taxon>
        <taxon>Gunneridae</taxon>
        <taxon>Pentapetalae</taxon>
        <taxon>rosids</taxon>
        <taxon>fabids</taxon>
        <taxon>Fabales</taxon>
        <taxon>Fabaceae</taxon>
        <taxon>Papilionoideae</taxon>
        <taxon>50 kb inversion clade</taxon>
        <taxon>NPAAA clade</taxon>
        <taxon>indigoferoid/millettioid clade</taxon>
        <taxon>Phaseoleae</taxon>
        <taxon>Sphenostylis</taxon>
    </lineage>
</organism>
<dbReference type="EMBL" id="OY731405">
    <property type="protein sequence ID" value="CAJ1970793.1"/>
    <property type="molecule type" value="Genomic_DNA"/>
</dbReference>
<dbReference type="Proteomes" id="UP001189624">
    <property type="component" value="Chromosome 8"/>
</dbReference>
<reference evidence="1" key="1">
    <citation type="submission" date="2023-10" db="EMBL/GenBank/DDBJ databases">
        <authorList>
            <person name="Domelevo Entfellner J.-B."/>
        </authorList>
    </citation>
    <scope>NUCLEOTIDE SEQUENCE</scope>
</reference>
<dbReference type="AlphaFoldDB" id="A0AA86VRQ2"/>
<protein>
    <submittedName>
        <fullName evidence="1">Uncharacterized protein</fullName>
    </submittedName>
</protein>
<evidence type="ECO:0000313" key="2">
    <source>
        <dbReference type="Proteomes" id="UP001189624"/>
    </source>
</evidence>
<evidence type="ECO:0000313" key="1">
    <source>
        <dbReference type="EMBL" id="CAJ1970793.1"/>
    </source>
</evidence>
<sequence length="92" mass="10180">MQWGAWSQKAFSITKIYLRKLSLKGQPTRLVERVLHSIGQTIREQGQRKSSFFTKKLEDSDTTLSASASTLNTKVWGFTCGGVVQLSVMAAG</sequence>
<accession>A0AA86VRQ2</accession>
<gene>
    <name evidence="1" type="ORF">AYBTSS11_LOCUS22782</name>
</gene>
<dbReference type="Gramene" id="rna-AYBTSS11_LOCUS22782">
    <property type="protein sequence ID" value="CAJ1970793.1"/>
    <property type="gene ID" value="gene-AYBTSS11_LOCUS22782"/>
</dbReference>
<name>A0AA86VRQ2_9FABA</name>